<dbReference type="STRING" id="1736691.SAMN06295964_1124"/>
<sequence length="341" mass="36796">MRTASEQLDALRGQVREVAPAVTGDEDLGPFKLLPGVWTNEPDLAGRGWNMIALPFGPPQGATFRPAYRLLLHQYNEKLTFSLVDKAVPNRGIAPAAGGVTPHADQLLVALDYEQGINQLVGEDFPASGLQGDPGGAIHHEPGLFLNMSDPLNEDVVDIARLATVPHGDSVLGLGTASISDGPPTIPPINALPLGVNQDIEQNPYLAPYKHFHENLFRGLFDPLDSTALLKAANEGVDIVRTTKLEFDSTVATGGISNIPFIVRQANASEMKSTFWIQEVRREDGSTGLRLQYVQVVQLDFFDRFDGGPGRIKWPHVSINTLAKVEDAPVPSPAGYSVMPS</sequence>
<accession>A0A1T4YXG6</accession>
<keyword evidence="2" id="KW-1185">Reference proteome</keyword>
<dbReference type="AlphaFoldDB" id="A0A1T4YXG6"/>
<evidence type="ECO:0000313" key="1">
    <source>
        <dbReference type="EMBL" id="SKB05945.1"/>
    </source>
</evidence>
<reference evidence="2" key="1">
    <citation type="submission" date="2017-02" db="EMBL/GenBank/DDBJ databases">
        <authorList>
            <person name="Varghese N."/>
            <person name="Submissions S."/>
        </authorList>
    </citation>
    <scope>NUCLEOTIDE SEQUENCE [LARGE SCALE GENOMIC DNA]</scope>
    <source>
        <strain evidence="2">9H-4</strain>
    </source>
</reference>
<evidence type="ECO:0000313" key="2">
    <source>
        <dbReference type="Proteomes" id="UP000191040"/>
    </source>
</evidence>
<dbReference type="NCBIfam" id="NF040572">
    <property type="entry name" value="heme_bind_FMP"/>
    <property type="match status" value="1"/>
</dbReference>
<dbReference type="OrthoDB" id="118689at2"/>
<protein>
    <submittedName>
        <fullName evidence="1">Uncharacterized protein</fullName>
    </submittedName>
</protein>
<proteinExistence type="predicted"/>
<dbReference type="EMBL" id="LT796768">
    <property type="protein sequence ID" value="SKB05945.1"/>
    <property type="molecule type" value="Genomic_DNA"/>
</dbReference>
<dbReference type="RefSeq" id="WP_078699238.1">
    <property type="nucleotide sequence ID" value="NZ_LT796768.1"/>
</dbReference>
<gene>
    <name evidence="1" type="ORF">SAMN06295964_1124</name>
</gene>
<dbReference type="Proteomes" id="UP000191040">
    <property type="component" value="Chromosome I"/>
</dbReference>
<organism evidence="1 2">
    <name type="scientific">Aeromicrobium choanae</name>
    <dbReference type="NCBI Taxonomy" id="1736691"/>
    <lineage>
        <taxon>Bacteria</taxon>
        <taxon>Bacillati</taxon>
        <taxon>Actinomycetota</taxon>
        <taxon>Actinomycetes</taxon>
        <taxon>Propionibacteriales</taxon>
        <taxon>Nocardioidaceae</taxon>
        <taxon>Aeromicrobium</taxon>
    </lineage>
</organism>
<dbReference type="InterPro" id="IPR047975">
    <property type="entry name" value="Heme_bind_FMP"/>
</dbReference>
<name>A0A1T4YXG6_9ACTN</name>